<comment type="caution">
    <text evidence="1">The sequence shown here is derived from an EMBL/GenBank/DDBJ whole genome shotgun (WGS) entry which is preliminary data.</text>
</comment>
<gene>
    <name evidence="1" type="ORF">DHV22_15450</name>
</gene>
<organism evidence="1 2">
    <name type="scientific">Xanthomarina gelatinilytica</name>
    <dbReference type="NCBI Taxonomy" id="1137281"/>
    <lineage>
        <taxon>Bacteria</taxon>
        <taxon>Pseudomonadati</taxon>
        <taxon>Bacteroidota</taxon>
        <taxon>Flavobacteriia</taxon>
        <taxon>Flavobacteriales</taxon>
        <taxon>Flavobacteriaceae</taxon>
        <taxon>Xanthomarina</taxon>
    </lineage>
</organism>
<dbReference type="PANTHER" id="PTHR33639">
    <property type="entry name" value="THIOL-DISULFIDE OXIDOREDUCTASE DCC"/>
    <property type="match status" value="1"/>
</dbReference>
<name>A0A3C0F8Z4_9FLAO</name>
<sequence>MIQNLPKNKQLILFDGVCNLCNASVQYVIKHDKNNVFMFAPLQGETGQLIIEKYQIDTAKTDSILLYTEGKGIVYKSTAALKIAGKLGFPRNLLQVFLVIPPIIRNWIYDYVAKNRYKWFGKQNECMIPTENLKARFLN</sequence>
<dbReference type="InterPro" id="IPR052927">
    <property type="entry name" value="DCC_oxidoreductase"/>
</dbReference>
<dbReference type="EMBL" id="DPRK01000247">
    <property type="protein sequence ID" value="HCY82882.1"/>
    <property type="molecule type" value="Genomic_DNA"/>
</dbReference>
<dbReference type="Pfam" id="PF04134">
    <property type="entry name" value="DCC1-like"/>
    <property type="match status" value="1"/>
</dbReference>
<proteinExistence type="predicted"/>
<dbReference type="InterPro" id="IPR007263">
    <property type="entry name" value="DCC1-like"/>
</dbReference>
<dbReference type="STRING" id="1137281.D778_00815"/>
<evidence type="ECO:0000313" key="1">
    <source>
        <dbReference type="EMBL" id="HCY82882.1"/>
    </source>
</evidence>
<evidence type="ECO:0000313" key="2">
    <source>
        <dbReference type="Proteomes" id="UP000263268"/>
    </source>
</evidence>
<dbReference type="Proteomes" id="UP000263268">
    <property type="component" value="Unassembled WGS sequence"/>
</dbReference>
<dbReference type="PANTHER" id="PTHR33639:SF2">
    <property type="entry name" value="DUF393 DOMAIN-CONTAINING PROTEIN"/>
    <property type="match status" value="1"/>
</dbReference>
<protein>
    <submittedName>
        <fullName evidence="1">Thiol-disulfide oxidoreductase</fullName>
    </submittedName>
</protein>
<reference evidence="1 2" key="1">
    <citation type="journal article" date="2018" name="Nat. Biotechnol.">
        <title>A standardized bacterial taxonomy based on genome phylogeny substantially revises the tree of life.</title>
        <authorList>
            <person name="Parks D.H."/>
            <person name="Chuvochina M."/>
            <person name="Waite D.W."/>
            <person name="Rinke C."/>
            <person name="Skarshewski A."/>
            <person name="Chaumeil P.A."/>
            <person name="Hugenholtz P."/>
        </authorList>
    </citation>
    <scope>NUCLEOTIDE SEQUENCE [LARGE SCALE GENOMIC DNA]</scope>
    <source>
        <strain evidence="1">UBA10227</strain>
    </source>
</reference>
<dbReference type="AlphaFoldDB" id="A0A3C0F8Z4"/>
<accession>A0A3C0F8Z4</accession>
<dbReference type="GO" id="GO:0015035">
    <property type="term" value="F:protein-disulfide reductase activity"/>
    <property type="evidence" value="ECO:0007669"/>
    <property type="project" value="InterPro"/>
</dbReference>